<dbReference type="PANTHER" id="PTHR30250:SF10">
    <property type="entry name" value="LIPOPOLYSACCHARIDE BIOSYNTHESIS PROTEIN WZXC"/>
    <property type="match status" value="1"/>
</dbReference>
<feature type="transmembrane region" description="Helical" evidence="8">
    <location>
        <begin position="325"/>
        <end position="342"/>
    </location>
</feature>
<evidence type="ECO:0000256" key="1">
    <source>
        <dbReference type="ARBA" id="ARBA00004651"/>
    </source>
</evidence>
<accession>A0A6I4UR36</accession>
<feature type="transmembrane region" description="Helical" evidence="8">
    <location>
        <begin position="476"/>
        <end position="503"/>
    </location>
</feature>
<dbReference type="Proteomes" id="UP000469159">
    <property type="component" value="Unassembled WGS sequence"/>
</dbReference>
<evidence type="ECO:0000256" key="6">
    <source>
        <dbReference type="ARBA" id="ARBA00023136"/>
    </source>
</evidence>
<keyword evidence="6 8" id="KW-0472">Membrane</keyword>
<comment type="similarity">
    <text evidence="2">Belongs to the polysaccharide synthase family.</text>
</comment>
<evidence type="ECO:0000256" key="8">
    <source>
        <dbReference type="SAM" id="Phobius"/>
    </source>
</evidence>
<evidence type="ECO:0000256" key="4">
    <source>
        <dbReference type="ARBA" id="ARBA00022692"/>
    </source>
</evidence>
<gene>
    <name evidence="9" type="ORF">GRI75_06870</name>
</gene>
<keyword evidence="10" id="KW-1185">Reference proteome</keyword>
<evidence type="ECO:0000256" key="5">
    <source>
        <dbReference type="ARBA" id="ARBA00022989"/>
    </source>
</evidence>
<dbReference type="OrthoDB" id="7605542at2"/>
<feature type="transmembrane region" description="Helical" evidence="8">
    <location>
        <begin position="50"/>
        <end position="73"/>
    </location>
</feature>
<feature type="region of interest" description="Disordered" evidence="7">
    <location>
        <begin position="1"/>
        <end position="28"/>
    </location>
</feature>
<comment type="subcellular location">
    <subcellularLocation>
        <location evidence="1">Cell membrane</location>
        <topology evidence="1">Multi-pass membrane protein</topology>
    </subcellularLocation>
</comment>
<evidence type="ECO:0000256" key="3">
    <source>
        <dbReference type="ARBA" id="ARBA00022475"/>
    </source>
</evidence>
<feature type="transmembrane region" description="Helical" evidence="8">
    <location>
        <begin position="422"/>
        <end position="440"/>
    </location>
</feature>
<feature type="transmembrane region" description="Helical" evidence="8">
    <location>
        <begin position="149"/>
        <end position="166"/>
    </location>
</feature>
<feature type="transmembrane region" description="Helical" evidence="8">
    <location>
        <begin position="79"/>
        <end position="100"/>
    </location>
</feature>
<name>A0A6I4UR36_9SPHN</name>
<evidence type="ECO:0000313" key="9">
    <source>
        <dbReference type="EMBL" id="MXP41362.1"/>
    </source>
</evidence>
<reference evidence="9 10" key="1">
    <citation type="submission" date="2019-12" db="EMBL/GenBank/DDBJ databases">
        <title>Genomic-based taxomic classification of the family Erythrobacteraceae.</title>
        <authorList>
            <person name="Xu L."/>
        </authorList>
    </citation>
    <scope>NUCLEOTIDE SEQUENCE [LARGE SCALE GENOMIC DNA]</scope>
    <source>
        <strain evidence="9 10">MCCC 1K02066</strain>
    </source>
</reference>
<feature type="transmembrane region" description="Helical" evidence="8">
    <location>
        <begin position="187"/>
        <end position="204"/>
    </location>
</feature>
<comment type="caution">
    <text evidence="9">The sequence shown here is derived from an EMBL/GenBank/DDBJ whole genome shotgun (WGS) entry which is preliminary data.</text>
</comment>
<dbReference type="CDD" id="cd13127">
    <property type="entry name" value="MATE_tuaB_like"/>
    <property type="match status" value="1"/>
</dbReference>
<dbReference type="AlphaFoldDB" id="A0A6I4UR36"/>
<feature type="transmembrane region" description="Helical" evidence="8">
    <location>
        <begin position="398"/>
        <end position="416"/>
    </location>
</feature>
<evidence type="ECO:0000256" key="7">
    <source>
        <dbReference type="SAM" id="MobiDB-lite"/>
    </source>
</evidence>
<dbReference type="Pfam" id="PF13440">
    <property type="entry name" value="Polysacc_synt_3"/>
    <property type="match status" value="1"/>
</dbReference>
<evidence type="ECO:0000313" key="10">
    <source>
        <dbReference type="Proteomes" id="UP000469159"/>
    </source>
</evidence>
<dbReference type="EMBL" id="WTYK01000003">
    <property type="protein sequence ID" value="MXP41362.1"/>
    <property type="molecule type" value="Genomic_DNA"/>
</dbReference>
<dbReference type="PANTHER" id="PTHR30250">
    <property type="entry name" value="PST FAMILY PREDICTED COLANIC ACID TRANSPORTER"/>
    <property type="match status" value="1"/>
</dbReference>
<dbReference type="RefSeq" id="WP_160746219.1">
    <property type="nucleotide sequence ID" value="NZ_WTYK01000003.1"/>
</dbReference>
<proteinExistence type="inferred from homology"/>
<keyword evidence="4 8" id="KW-0812">Transmembrane</keyword>
<evidence type="ECO:0000256" key="2">
    <source>
        <dbReference type="ARBA" id="ARBA00007430"/>
    </source>
</evidence>
<feature type="transmembrane region" description="Helical" evidence="8">
    <location>
        <begin position="210"/>
        <end position="229"/>
    </location>
</feature>
<sequence>MRTWFEGGSIRGGSNCSRDDLQPDSTGRARVARRRQLAMSLRLGIIRGSLSLAGARIAVSLGNALGILVLARILTPADFGIVAISTALISIVMAVTEASLQPALIQSRNPTPDHVDTVWSMSLIRAGLIFAIFLASAWPLAALYGDQRLVGVLIVSGVTGAFMEFYNPHITLATRTFDFRPLVTFQILQKFGGLALAIGLALWFRSFWAIIVGNAVGTLAASLASYLIAPYRPRWSLSRVGEIWGFSRWMFLNQLCETLNWRFDQLIIGLTVTRAQLGFYSVADSLAVIPSRELSAPISSAIFPGLANIAEKPERLRGSFRRAQSAIAMITVPAAVGLALVAEPAVTLLLGEKWLAATVFVQILSITYAFDMFIIVVRPLGMAMGETRLLFFRQLLGLGIRVPLIVLGLVFGGLVGAALGRAFGSAINCFISFFIADRLVGVPVGQQLRDHLATFTGTIAMATLLLFLQAEWGALLAISPIVALAVLVPAGAATYGIVLYLLWQLGGRREGPVTEIVGATEALLPVLFARRAVRS</sequence>
<feature type="transmembrane region" description="Helical" evidence="8">
    <location>
        <begin position="452"/>
        <end position="470"/>
    </location>
</feature>
<feature type="transmembrane region" description="Helical" evidence="8">
    <location>
        <begin position="354"/>
        <end position="377"/>
    </location>
</feature>
<feature type="transmembrane region" description="Helical" evidence="8">
    <location>
        <begin position="121"/>
        <end position="143"/>
    </location>
</feature>
<dbReference type="GO" id="GO:0005886">
    <property type="term" value="C:plasma membrane"/>
    <property type="evidence" value="ECO:0007669"/>
    <property type="project" value="UniProtKB-SubCell"/>
</dbReference>
<protein>
    <submittedName>
        <fullName evidence="9">Oligosaccharide flippase family protein</fullName>
    </submittedName>
</protein>
<dbReference type="InterPro" id="IPR050833">
    <property type="entry name" value="Poly_Biosynth_Transport"/>
</dbReference>
<keyword evidence="3" id="KW-1003">Cell membrane</keyword>
<keyword evidence="5 8" id="KW-1133">Transmembrane helix</keyword>
<organism evidence="9 10">
    <name type="scientific">Croceibacterium soli</name>
    <dbReference type="NCBI Taxonomy" id="1739690"/>
    <lineage>
        <taxon>Bacteria</taxon>
        <taxon>Pseudomonadati</taxon>
        <taxon>Pseudomonadota</taxon>
        <taxon>Alphaproteobacteria</taxon>
        <taxon>Sphingomonadales</taxon>
        <taxon>Erythrobacteraceae</taxon>
        <taxon>Croceibacterium</taxon>
    </lineage>
</organism>